<accession>A0AAI8YCG4</accession>
<evidence type="ECO:0000313" key="3">
    <source>
        <dbReference type="EMBL" id="CAJ2502169.1"/>
    </source>
</evidence>
<feature type="region of interest" description="Disordered" evidence="1">
    <location>
        <begin position="108"/>
        <end position="194"/>
    </location>
</feature>
<comment type="caution">
    <text evidence="3">The sequence shown here is derived from an EMBL/GenBank/DDBJ whole genome shotgun (WGS) entry which is preliminary data.</text>
</comment>
<dbReference type="Pfam" id="PF07039">
    <property type="entry name" value="SGF29_Tudor"/>
    <property type="match status" value="1"/>
</dbReference>
<protein>
    <submittedName>
        <fullName evidence="3">Uu.00g095630.m01.CDS01</fullName>
    </submittedName>
</protein>
<dbReference type="CDD" id="cd20393">
    <property type="entry name" value="Tudor_SGF29_rpt1"/>
    <property type="match status" value="1"/>
</dbReference>
<dbReference type="InterPro" id="IPR010750">
    <property type="entry name" value="SGF29_tudor-like_dom"/>
</dbReference>
<evidence type="ECO:0000256" key="1">
    <source>
        <dbReference type="SAM" id="MobiDB-lite"/>
    </source>
</evidence>
<dbReference type="InterPro" id="IPR037802">
    <property type="entry name" value="SGF29"/>
</dbReference>
<dbReference type="GO" id="GO:0000124">
    <property type="term" value="C:SAGA complex"/>
    <property type="evidence" value="ECO:0007669"/>
    <property type="project" value="InterPro"/>
</dbReference>
<reference evidence="3" key="1">
    <citation type="submission" date="2023-10" db="EMBL/GenBank/DDBJ databases">
        <authorList>
            <person name="Hackl T."/>
        </authorList>
    </citation>
    <scope>NUCLEOTIDE SEQUENCE</scope>
</reference>
<name>A0AAI8YCG4_9PEZI</name>
<organism evidence="3 4">
    <name type="scientific">Anthostomella pinea</name>
    <dbReference type="NCBI Taxonomy" id="933095"/>
    <lineage>
        <taxon>Eukaryota</taxon>
        <taxon>Fungi</taxon>
        <taxon>Dikarya</taxon>
        <taxon>Ascomycota</taxon>
        <taxon>Pezizomycotina</taxon>
        <taxon>Sordariomycetes</taxon>
        <taxon>Xylariomycetidae</taxon>
        <taxon>Xylariales</taxon>
        <taxon>Xylariaceae</taxon>
        <taxon>Anthostomella</taxon>
    </lineage>
</organism>
<dbReference type="AlphaFoldDB" id="A0AAI8YCG4"/>
<feature type="region of interest" description="Disordered" evidence="1">
    <location>
        <begin position="1"/>
        <end position="23"/>
    </location>
</feature>
<proteinExistence type="predicted"/>
<evidence type="ECO:0000259" key="2">
    <source>
        <dbReference type="PROSITE" id="PS51518"/>
    </source>
</evidence>
<dbReference type="Gene3D" id="2.30.30.140">
    <property type="match status" value="2"/>
</dbReference>
<evidence type="ECO:0000313" key="4">
    <source>
        <dbReference type="Proteomes" id="UP001295740"/>
    </source>
</evidence>
<keyword evidence="4" id="KW-1185">Reference proteome</keyword>
<feature type="compositionally biased region" description="Basic residues" evidence="1">
    <location>
        <begin position="1"/>
        <end position="11"/>
    </location>
</feature>
<sequence length="326" mass="36192">MSSRGNQRRGLNRNSEAGEHGEELAMWKDSKEKIMGVLDAFNESSANVLDIRDQDKRMAENENKGNLSSEDYNKVDSLLRKGVKINDAAAQNLTKLIEDLKVLKAVQKANEEQKEASASRVAPQRPRDLYDFEAADSPIPSPNQSNVSRRMGNSGKAERGDSMPPKPQDRSTPVPKMGSTEPQPNAAASAMRSKQNFAKDDEVAFKPKPASNEQTDWILGIVQEVRGEGKSRRYRVLDADVDENGHQKDFRTSASNMILIPRDGTVLPPLDKGKVVLALYPNTTTFYKAEVIGMDGDTKVNLKFEGEESSNTMQAVTRRHVVEYRG</sequence>
<dbReference type="EMBL" id="CAUWAG010000004">
    <property type="protein sequence ID" value="CAJ2502169.1"/>
    <property type="molecule type" value="Genomic_DNA"/>
</dbReference>
<feature type="domain" description="SGF29 C-terminal" evidence="2">
    <location>
        <begin position="193"/>
        <end position="326"/>
    </location>
</feature>
<dbReference type="PANTHER" id="PTHR21539">
    <property type="entry name" value="SAGA-ASSOCIATED FACTOR 29"/>
    <property type="match status" value="1"/>
</dbReference>
<dbReference type="PROSITE" id="PS51518">
    <property type="entry name" value="SGF29_C"/>
    <property type="match status" value="1"/>
</dbReference>
<dbReference type="Proteomes" id="UP001295740">
    <property type="component" value="Unassembled WGS sequence"/>
</dbReference>
<dbReference type="PANTHER" id="PTHR21539:SF0">
    <property type="entry name" value="SAGA-ASSOCIATED FACTOR 29"/>
    <property type="match status" value="1"/>
</dbReference>
<gene>
    <name evidence="3" type="ORF">KHLLAP_LOCUS2637</name>
</gene>
<dbReference type="InterPro" id="IPR047288">
    <property type="entry name" value="Tudor_SGF29_rpt1"/>
</dbReference>